<gene>
    <name evidence="1" type="ORF">DWV56_06805</name>
</gene>
<protein>
    <submittedName>
        <fullName evidence="1">Uncharacterized protein</fullName>
    </submittedName>
</protein>
<sequence>MIWTKFCSVLFLSLNLMFTGCKSQPNEEVYISDFYNIHEEYKDGWGNVGKYDISLPYIHCDSKSAKKLNQTIKNEYKDLIDSLDEAKEEGYTLPYTKVSYDVYTHSNLLSLVIKEEVETEYPRYKVYHFDSKTKKRVSNKKLYKKYKISQKDMKVWAAQAFDQEYANEYYDNVKELRAQTIGLLPSNLDVFYHKGKLNVLIPIATNFGSGTKMVLYRPSRKKSYKIEDSSTFDQMTMTLKNNKLSLYYSGTDKTYKVHGCFNEYKQVHVYEIGPGVTYGFALTTNGLVEVIAIEDGLPIERVCSQGPLYGLDKVKSLRSGQALTENDQLIDLFDALRNQPFKNLEGTYTNESVTLQIDENGLYAMQDQENSHSGLLFSVGMEEDGFVYGYDDYNQQVLSYCKVMPLYEKLEIKNLFDHDKLELEYKYE</sequence>
<dbReference type="Proteomes" id="UP000284651">
    <property type="component" value="Unassembled WGS sequence"/>
</dbReference>
<evidence type="ECO:0000313" key="2">
    <source>
        <dbReference type="Proteomes" id="UP000284651"/>
    </source>
</evidence>
<dbReference type="AlphaFoldDB" id="A0A413CTZ9"/>
<organism evidence="1 2">
    <name type="scientific">Holdemanella biformis</name>
    <dbReference type="NCBI Taxonomy" id="1735"/>
    <lineage>
        <taxon>Bacteria</taxon>
        <taxon>Bacillati</taxon>
        <taxon>Bacillota</taxon>
        <taxon>Erysipelotrichia</taxon>
        <taxon>Erysipelotrichales</taxon>
        <taxon>Erysipelotrichaceae</taxon>
        <taxon>Holdemanella</taxon>
    </lineage>
</organism>
<evidence type="ECO:0000313" key="1">
    <source>
        <dbReference type="EMBL" id="RGW74915.1"/>
    </source>
</evidence>
<reference evidence="1 2" key="1">
    <citation type="submission" date="2018-08" db="EMBL/GenBank/DDBJ databases">
        <title>A genome reference for cultivated species of the human gut microbiota.</title>
        <authorList>
            <person name="Zou Y."/>
            <person name="Xue W."/>
            <person name="Luo G."/>
        </authorList>
    </citation>
    <scope>NUCLEOTIDE SEQUENCE [LARGE SCALE GENOMIC DNA]</scope>
    <source>
        <strain evidence="1 2">AF10-31</strain>
    </source>
</reference>
<accession>A0A413CTZ9</accession>
<proteinExistence type="predicted"/>
<name>A0A413CTZ9_9FIRM</name>
<dbReference type="Gene3D" id="3.30.565.40">
    <property type="entry name" value="Fervidobacterium nodosum Rt17-B1 like"/>
    <property type="match status" value="1"/>
</dbReference>
<dbReference type="PROSITE" id="PS51257">
    <property type="entry name" value="PROKAR_LIPOPROTEIN"/>
    <property type="match status" value="1"/>
</dbReference>
<dbReference type="EMBL" id="QSAT01000019">
    <property type="protein sequence ID" value="RGW74915.1"/>
    <property type="molecule type" value="Genomic_DNA"/>
</dbReference>
<comment type="caution">
    <text evidence="1">The sequence shown here is derived from an EMBL/GenBank/DDBJ whole genome shotgun (WGS) entry which is preliminary data.</text>
</comment>